<dbReference type="InterPro" id="IPR012341">
    <property type="entry name" value="6hp_glycosidase-like_sf"/>
</dbReference>
<evidence type="ECO:0000313" key="1">
    <source>
        <dbReference type="EMBL" id="EQD28179.1"/>
    </source>
</evidence>
<proteinExistence type="predicted"/>
<protein>
    <submittedName>
        <fullName evidence="1">Alpha,alpha-trehalase</fullName>
    </submittedName>
</protein>
<dbReference type="AlphaFoldDB" id="T0ZHF7"/>
<dbReference type="InterPro" id="IPR001661">
    <property type="entry name" value="Glyco_hydro_37"/>
</dbReference>
<organism evidence="1">
    <name type="scientific">mine drainage metagenome</name>
    <dbReference type="NCBI Taxonomy" id="410659"/>
    <lineage>
        <taxon>unclassified sequences</taxon>
        <taxon>metagenomes</taxon>
        <taxon>ecological metagenomes</taxon>
    </lineage>
</organism>
<dbReference type="GO" id="GO:0004555">
    <property type="term" value="F:alpha,alpha-trehalase activity"/>
    <property type="evidence" value="ECO:0007669"/>
    <property type="project" value="InterPro"/>
</dbReference>
<comment type="caution">
    <text evidence="1">The sequence shown here is derived from an EMBL/GenBank/DDBJ whole genome shotgun (WGS) entry which is preliminary data.</text>
</comment>
<reference evidence="1" key="2">
    <citation type="journal article" date="2014" name="ISME J.">
        <title>Microbial stratification in low pH oxic and suboxic macroscopic growths along an acid mine drainage.</title>
        <authorList>
            <person name="Mendez-Garcia C."/>
            <person name="Mesa V."/>
            <person name="Sprenger R.R."/>
            <person name="Richter M."/>
            <person name="Diez M.S."/>
            <person name="Solano J."/>
            <person name="Bargiela R."/>
            <person name="Golyshina O.V."/>
            <person name="Manteca A."/>
            <person name="Ramos J.L."/>
            <person name="Gallego J.R."/>
            <person name="Llorente I."/>
            <person name="Martins Dos Santos V.A."/>
            <person name="Jensen O.N."/>
            <person name="Pelaez A.I."/>
            <person name="Sanchez J."/>
            <person name="Ferrer M."/>
        </authorList>
    </citation>
    <scope>NUCLEOTIDE SEQUENCE</scope>
</reference>
<dbReference type="GO" id="GO:0005993">
    <property type="term" value="P:trehalose catabolic process"/>
    <property type="evidence" value="ECO:0007669"/>
    <property type="project" value="TreeGrafter"/>
</dbReference>
<dbReference type="Pfam" id="PF01204">
    <property type="entry name" value="Trehalase"/>
    <property type="match status" value="1"/>
</dbReference>
<dbReference type="EMBL" id="AUZX01015721">
    <property type="protein sequence ID" value="EQD28179.1"/>
    <property type="molecule type" value="Genomic_DNA"/>
</dbReference>
<sequence length="223" mass="24700">FSVGALALIAAVPASSAAVADSAKTLAYIARTWGTLTRSTTDCASYRSPYYHGEWVLYLPHDLPMPSAVRALRSRCDVSVRRLPVRIAKLGAFQPARLKLPGLLYLPHPYVVPGGVFNEMFGWDSYFIELGLIGDHHAALARDIVENFLFEVRHYGAVLNANGTFSLTRSQPPFLGEMVRDLLADRAAFASRSAATAWLRRAYPLVVKDYSTWERRKQLAGDT</sequence>
<feature type="non-terminal residue" evidence="1">
    <location>
        <position position="223"/>
    </location>
</feature>
<dbReference type="PANTHER" id="PTHR23403">
    <property type="entry name" value="TREHALASE"/>
    <property type="match status" value="1"/>
</dbReference>
<gene>
    <name evidence="1" type="ORF">B1A_21269</name>
</gene>
<dbReference type="SUPFAM" id="SSF48208">
    <property type="entry name" value="Six-hairpin glycosidases"/>
    <property type="match status" value="1"/>
</dbReference>
<accession>T0ZHF7</accession>
<dbReference type="Gene3D" id="1.50.10.10">
    <property type="match status" value="1"/>
</dbReference>
<feature type="non-terminal residue" evidence="1">
    <location>
        <position position="1"/>
    </location>
</feature>
<name>T0ZHF7_9ZZZZ</name>
<dbReference type="InterPro" id="IPR008928">
    <property type="entry name" value="6-hairpin_glycosidase_sf"/>
</dbReference>
<dbReference type="PANTHER" id="PTHR23403:SF6">
    <property type="entry name" value="CYTOSOLIC NEUTRAL TREHALASE-RELATED"/>
    <property type="match status" value="1"/>
</dbReference>
<reference evidence="1" key="1">
    <citation type="submission" date="2013-08" db="EMBL/GenBank/DDBJ databases">
        <authorList>
            <person name="Mendez C."/>
            <person name="Richter M."/>
            <person name="Ferrer M."/>
            <person name="Sanchez J."/>
        </authorList>
    </citation>
    <scope>NUCLEOTIDE SEQUENCE</scope>
</reference>